<dbReference type="InterPro" id="IPR013328">
    <property type="entry name" value="6PGD_dom2"/>
</dbReference>
<feature type="domain" description="UDP-glucose/GDP-mannose dehydrogenase N-terminal" evidence="3">
    <location>
        <begin position="44"/>
        <end position="143"/>
    </location>
</feature>
<dbReference type="InterPro" id="IPR001732">
    <property type="entry name" value="UDP-Glc/GDP-Man_DH_N"/>
</dbReference>
<dbReference type="Pfam" id="PF03721">
    <property type="entry name" value="UDPG_MGDP_dh_N"/>
    <property type="match status" value="1"/>
</dbReference>
<dbReference type="Pfam" id="PF00984">
    <property type="entry name" value="UDPG_MGDP_dh"/>
    <property type="match status" value="1"/>
</dbReference>
<dbReference type="PANTHER" id="PTHR43750">
    <property type="entry name" value="UDP-GLUCOSE 6-DEHYDROGENASE TUAD"/>
    <property type="match status" value="1"/>
</dbReference>
<evidence type="ECO:0000313" key="4">
    <source>
        <dbReference type="EMBL" id="OHA01812.1"/>
    </source>
</evidence>
<evidence type="ECO:0000259" key="2">
    <source>
        <dbReference type="Pfam" id="PF00984"/>
    </source>
</evidence>
<comment type="caution">
    <text evidence="4">The sequence shown here is derived from an EMBL/GenBank/DDBJ whole genome shotgun (WGS) entry which is preliminary data.</text>
</comment>
<comment type="similarity">
    <text evidence="1">Belongs to the UDP-glucose/GDP-mannose dehydrogenase family.</text>
</comment>
<organism evidence="4 5">
    <name type="scientific">Candidatus Sungbacteria bacterium RIFCSPHIGHO2_02_FULL_51_29</name>
    <dbReference type="NCBI Taxonomy" id="1802273"/>
    <lineage>
        <taxon>Bacteria</taxon>
        <taxon>Candidatus Sungiibacteriota</taxon>
    </lineage>
</organism>
<evidence type="ECO:0008006" key="6">
    <source>
        <dbReference type="Google" id="ProtNLM"/>
    </source>
</evidence>
<dbReference type="Proteomes" id="UP000177811">
    <property type="component" value="Unassembled WGS sequence"/>
</dbReference>
<accession>A0A1G2KT74</accession>
<evidence type="ECO:0000256" key="1">
    <source>
        <dbReference type="ARBA" id="ARBA00006601"/>
    </source>
</evidence>
<reference evidence="4 5" key="1">
    <citation type="journal article" date="2016" name="Nat. Commun.">
        <title>Thousands of microbial genomes shed light on interconnected biogeochemical processes in an aquifer system.</title>
        <authorList>
            <person name="Anantharaman K."/>
            <person name="Brown C.T."/>
            <person name="Hug L.A."/>
            <person name="Sharon I."/>
            <person name="Castelle C.J."/>
            <person name="Probst A.J."/>
            <person name="Thomas B.C."/>
            <person name="Singh A."/>
            <person name="Wilkins M.J."/>
            <person name="Karaoz U."/>
            <person name="Brodie E.L."/>
            <person name="Williams K.H."/>
            <person name="Hubbard S.S."/>
            <person name="Banfield J.F."/>
        </authorList>
    </citation>
    <scope>NUCLEOTIDE SEQUENCE [LARGE SCALE GENOMIC DNA]</scope>
</reference>
<dbReference type="Gene3D" id="3.40.50.720">
    <property type="entry name" value="NAD(P)-binding Rossmann-like Domain"/>
    <property type="match status" value="1"/>
</dbReference>
<gene>
    <name evidence="4" type="ORF">A3C16_05860</name>
</gene>
<dbReference type="EMBL" id="MHQL01000053">
    <property type="protein sequence ID" value="OHA01812.1"/>
    <property type="molecule type" value="Genomic_DNA"/>
</dbReference>
<dbReference type="SUPFAM" id="SSF48179">
    <property type="entry name" value="6-phosphogluconate dehydrogenase C-terminal domain-like"/>
    <property type="match status" value="1"/>
</dbReference>
<evidence type="ECO:0000313" key="5">
    <source>
        <dbReference type="Proteomes" id="UP000177811"/>
    </source>
</evidence>
<dbReference type="GO" id="GO:0016616">
    <property type="term" value="F:oxidoreductase activity, acting on the CH-OH group of donors, NAD or NADP as acceptor"/>
    <property type="evidence" value="ECO:0007669"/>
    <property type="project" value="InterPro"/>
</dbReference>
<dbReference type="SUPFAM" id="SSF51735">
    <property type="entry name" value="NAD(P)-binding Rossmann-fold domains"/>
    <property type="match status" value="1"/>
</dbReference>
<dbReference type="GO" id="GO:0051287">
    <property type="term" value="F:NAD binding"/>
    <property type="evidence" value="ECO:0007669"/>
    <property type="project" value="InterPro"/>
</dbReference>
<protein>
    <recommendedName>
        <fullName evidence="6">UDP-glucose/GDP-mannose dehydrogenase dimerisation domain-containing protein</fullName>
    </recommendedName>
</protein>
<proteinExistence type="inferred from homology"/>
<dbReference type="InterPro" id="IPR008927">
    <property type="entry name" value="6-PGluconate_DH-like_C_sf"/>
</dbReference>
<dbReference type="InterPro" id="IPR014026">
    <property type="entry name" value="UDP-Glc/GDP-Man_DH_dimer"/>
</dbReference>
<dbReference type="Gene3D" id="1.10.1040.10">
    <property type="entry name" value="N-(1-d-carboxylethyl)-l-norvaline Dehydrogenase, domain 2"/>
    <property type="match status" value="1"/>
</dbReference>
<dbReference type="InterPro" id="IPR036291">
    <property type="entry name" value="NAD(P)-bd_dom_sf"/>
</dbReference>
<dbReference type="AlphaFoldDB" id="A0A1G2KT74"/>
<evidence type="ECO:0000259" key="3">
    <source>
        <dbReference type="Pfam" id="PF03721"/>
    </source>
</evidence>
<sequence>MNKKPAVGIVALGMVGDQLRRWFASKGHPMYAYDKFKGVGALSDLHAADVIFLCLPTPHSKKHVWGVDLSSFELVAKFFTHPKTFVVKSTVPPGTTAHLQKRFPRHRFLHNPEFLTESTAWYDFIHPVAQLVGYTHKSKGQAARVLAMLPRSKTEAALSSEATEIFKYARNAYFANKVIFANHVYDLAGAFGVSYDSLKDIMKKDPWIGANHLEVVHRGYRGFGGKCLPKDLKTLIRVMRARHVDAEVFEAVDRSNGKLLSKQKLEKTLNTYWLNNTNAREA</sequence>
<name>A0A1G2KT74_9BACT</name>
<feature type="domain" description="UDP-glucose/GDP-mannose dehydrogenase dimerisation" evidence="2">
    <location>
        <begin position="162"/>
        <end position="256"/>
    </location>
</feature>
<dbReference type="PANTHER" id="PTHR43750:SF3">
    <property type="entry name" value="UDP-GLUCOSE 6-DEHYDROGENASE TUAD"/>
    <property type="match status" value="1"/>
</dbReference>